<evidence type="ECO:0000256" key="4">
    <source>
        <dbReference type="ARBA" id="ARBA00022679"/>
    </source>
</evidence>
<dbReference type="Gene3D" id="3.30.450.20">
    <property type="entry name" value="PAS domain"/>
    <property type="match status" value="1"/>
</dbReference>
<dbReference type="InterPro" id="IPR036097">
    <property type="entry name" value="HisK_dim/P_sf"/>
</dbReference>
<dbReference type="AlphaFoldDB" id="A0AAE3UB58"/>
<feature type="transmembrane region" description="Helical" evidence="7">
    <location>
        <begin position="169"/>
        <end position="189"/>
    </location>
</feature>
<dbReference type="PROSITE" id="PS50109">
    <property type="entry name" value="HIS_KIN"/>
    <property type="match status" value="1"/>
</dbReference>
<keyword evidence="7" id="KW-0812">Transmembrane</keyword>
<keyword evidence="3" id="KW-0597">Phosphoprotein</keyword>
<dbReference type="InterPro" id="IPR003661">
    <property type="entry name" value="HisK_dim/P_dom"/>
</dbReference>
<dbReference type="InterPro" id="IPR013656">
    <property type="entry name" value="PAS_4"/>
</dbReference>
<accession>A0AAE3UB58</accession>
<feature type="transmembrane region" description="Helical" evidence="7">
    <location>
        <begin position="58"/>
        <end position="76"/>
    </location>
</feature>
<dbReference type="InterPro" id="IPR000700">
    <property type="entry name" value="PAS-assoc_C"/>
</dbReference>
<gene>
    <name evidence="10" type="ORF">QNI16_37130</name>
</gene>
<dbReference type="SUPFAM" id="SSF55785">
    <property type="entry name" value="PYP-like sensor domain (PAS domain)"/>
    <property type="match status" value="1"/>
</dbReference>
<proteinExistence type="predicted"/>
<dbReference type="Pfam" id="PF02518">
    <property type="entry name" value="HATPase_c"/>
    <property type="match status" value="1"/>
</dbReference>
<evidence type="ECO:0000256" key="1">
    <source>
        <dbReference type="ARBA" id="ARBA00000085"/>
    </source>
</evidence>
<dbReference type="EMBL" id="JASJOS010000029">
    <property type="protein sequence ID" value="MDJ1486166.1"/>
    <property type="molecule type" value="Genomic_DNA"/>
</dbReference>
<keyword evidence="6" id="KW-0902">Two-component regulatory system</keyword>
<protein>
    <recommendedName>
        <fullName evidence="2">histidine kinase</fullName>
        <ecNumber evidence="2">2.7.13.3</ecNumber>
    </recommendedName>
</protein>
<dbReference type="Gene3D" id="3.30.565.10">
    <property type="entry name" value="Histidine kinase-like ATPase, C-terminal domain"/>
    <property type="match status" value="1"/>
</dbReference>
<dbReference type="InterPro" id="IPR035965">
    <property type="entry name" value="PAS-like_dom_sf"/>
</dbReference>
<evidence type="ECO:0000313" key="10">
    <source>
        <dbReference type="EMBL" id="MDJ1486166.1"/>
    </source>
</evidence>
<dbReference type="GO" id="GO:0005524">
    <property type="term" value="F:ATP binding"/>
    <property type="evidence" value="ECO:0007669"/>
    <property type="project" value="UniProtKB-KW"/>
</dbReference>
<keyword evidence="4" id="KW-0808">Transferase</keyword>
<feature type="transmembrane region" description="Helical" evidence="7">
    <location>
        <begin position="107"/>
        <end position="126"/>
    </location>
</feature>
<evidence type="ECO:0000256" key="2">
    <source>
        <dbReference type="ARBA" id="ARBA00012438"/>
    </source>
</evidence>
<feature type="transmembrane region" description="Helical" evidence="7">
    <location>
        <begin position="132"/>
        <end position="148"/>
    </location>
</feature>
<evidence type="ECO:0000256" key="3">
    <source>
        <dbReference type="ARBA" id="ARBA00022553"/>
    </source>
</evidence>
<keyword evidence="5" id="KW-0418">Kinase</keyword>
<evidence type="ECO:0000259" key="9">
    <source>
        <dbReference type="PROSITE" id="PS50113"/>
    </source>
</evidence>
<feature type="domain" description="PAC" evidence="9">
    <location>
        <begin position="272"/>
        <end position="325"/>
    </location>
</feature>
<dbReference type="PANTHER" id="PTHR43711">
    <property type="entry name" value="TWO-COMPONENT HISTIDINE KINASE"/>
    <property type="match status" value="1"/>
</dbReference>
<evidence type="ECO:0000256" key="6">
    <source>
        <dbReference type="ARBA" id="ARBA00023012"/>
    </source>
</evidence>
<dbReference type="Pfam" id="PF00512">
    <property type="entry name" value="HisKA"/>
    <property type="match status" value="1"/>
</dbReference>
<evidence type="ECO:0000313" key="11">
    <source>
        <dbReference type="Proteomes" id="UP001241110"/>
    </source>
</evidence>
<dbReference type="InterPro" id="IPR005467">
    <property type="entry name" value="His_kinase_dom"/>
</dbReference>
<evidence type="ECO:0000256" key="7">
    <source>
        <dbReference type="SAM" id="Phobius"/>
    </source>
</evidence>
<dbReference type="PANTHER" id="PTHR43711:SF1">
    <property type="entry name" value="HISTIDINE KINASE 1"/>
    <property type="match status" value="1"/>
</dbReference>
<name>A0AAE3UB58_9BACT</name>
<feature type="transmembrane region" description="Helical" evidence="7">
    <location>
        <begin position="32"/>
        <end position="51"/>
    </location>
</feature>
<reference evidence="10" key="1">
    <citation type="submission" date="2023-05" db="EMBL/GenBank/DDBJ databases">
        <authorList>
            <person name="Zhang X."/>
        </authorList>
    </citation>
    <scope>NUCLEOTIDE SEQUENCE</scope>
    <source>
        <strain evidence="10">YF14B1</strain>
    </source>
</reference>
<dbReference type="SMART" id="SM00387">
    <property type="entry name" value="HATPase_c"/>
    <property type="match status" value="1"/>
</dbReference>
<dbReference type="PRINTS" id="PR00344">
    <property type="entry name" value="BCTRLSENSOR"/>
</dbReference>
<dbReference type="InterPro" id="IPR036890">
    <property type="entry name" value="HATPase_C_sf"/>
</dbReference>
<dbReference type="Pfam" id="PF08448">
    <property type="entry name" value="PAS_4"/>
    <property type="match status" value="1"/>
</dbReference>
<dbReference type="SMART" id="SM00388">
    <property type="entry name" value="HisKA"/>
    <property type="match status" value="1"/>
</dbReference>
<sequence length="551" mass="63363">MSNFHTFDFFLRNFFGHPIPSQKRAGNQFRTIITFQFTLVCTCVFLLAAILDFIVAEYMLGYAILMGLCIFLWILYVQDEGYYAFTSTLAILIINALIFIHDARYGIQAGVYFFYFPLVFAIFSTFSYKNKLFIICHLLVTIAGWGVMELTHHSLYYSNRHDYETLHRLFIFCMVTSLCITIVFVYLILQLIRTSSIIQEQEKLKSVLDSNNQMLMLINKDRKIELFNRRFFDYCQNVYGNTLQIGGNYPDYGNPQNREMEADALNKAFSGQTIQKDMLVMMGNVPTWMSLNFVPVVNKRGEIHNVAFSVLDISERKNYEKNLSETNAILTKLNHELDHFIYRSSHDMRAPLASVLGLVELFQTEEDESEREEYIAMIGKSVHKLDQLLVDITQYAKNRKLEIRNQPLYFSEIVNELIDALRFAKNAQSIDFKVNIIQEEAFYSDEERVRSVIGNLLSNAVRYRSLQVASFVEITVVVNGDKAKITITDNGIGIEPEYLSRIFDMFFKVSHKSVGSGLGLYIVKETVTALGGSIHVKSVVGLGTTFIVELR</sequence>
<dbReference type="SUPFAM" id="SSF47384">
    <property type="entry name" value="Homodimeric domain of signal transducing histidine kinase"/>
    <property type="match status" value="1"/>
</dbReference>
<organism evidence="10 11">
    <name type="scientific">Xanthocytophaga flava</name>
    <dbReference type="NCBI Taxonomy" id="3048013"/>
    <lineage>
        <taxon>Bacteria</taxon>
        <taxon>Pseudomonadati</taxon>
        <taxon>Bacteroidota</taxon>
        <taxon>Cytophagia</taxon>
        <taxon>Cytophagales</taxon>
        <taxon>Rhodocytophagaceae</taxon>
        <taxon>Xanthocytophaga</taxon>
    </lineage>
</organism>
<comment type="catalytic activity">
    <reaction evidence="1">
        <text>ATP + protein L-histidine = ADP + protein N-phospho-L-histidine.</text>
        <dbReference type="EC" id="2.7.13.3"/>
    </reaction>
</comment>
<dbReference type="EC" id="2.7.13.3" evidence="2"/>
<keyword evidence="7" id="KW-0472">Membrane</keyword>
<dbReference type="InterPro" id="IPR004358">
    <property type="entry name" value="Sig_transdc_His_kin-like_C"/>
</dbReference>
<dbReference type="GO" id="GO:0000155">
    <property type="term" value="F:phosphorelay sensor kinase activity"/>
    <property type="evidence" value="ECO:0007669"/>
    <property type="project" value="InterPro"/>
</dbReference>
<dbReference type="Proteomes" id="UP001241110">
    <property type="component" value="Unassembled WGS sequence"/>
</dbReference>
<evidence type="ECO:0000256" key="5">
    <source>
        <dbReference type="ARBA" id="ARBA00022777"/>
    </source>
</evidence>
<dbReference type="InterPro" id="IPR050736">
    <property type="entry name" value="Sensor_HK_Regulatory"/>
</dbReference>
<dbReference type="Gene3D" id="1.10.287.130">
    <property type="match status" value="1"/>
</dbReference>
<keyword evidence="10" id="KW-0547">Nucleotide-binding</keyword>
<dbReference type="InterPro" id="IPR003594">
    <property type="entry name" value="HATPase_dom"/>
</dbReference>
<feature type="transmembrane region" description="Helical" evidence="7">
    <location>
        <begin position="82"/>
        <end position="100"/>
    </location>
</feature>
<feature type="domain" description="Histidine kinase" evidence="8">
    <location>
        <begin position="343"/>
        <end position="551"/>
    </location>
</feature>
<dbReference type="PROSITE" id="PS50113">
    <property type="entry name" value="PAC"/>
    <property type="match status" value="1"/>
</dbReference>
<evidence type="ECO:0000259" key="8">
    <source>
        <dbReference type="PROSITE" id="PS50109"/>
    </source>
</evidence>
<keyword evidence="7" id="KW-1133">Transmembrane helix</keyword>
<keyword evidence="10" id="KW-0067">ATP-binding</keyword>
<dbReference type="CDD" id="cd00082">
    <property type="entry name" value="HisKA"/>
    <property type="match status" value="1"/>
</dbReference>
<dbReference type="RefSeq" id="WP_313989553.1">
    <property type="nucleotide sequence ID" value="NZ_JASJOS010000029.1"/>
</dbReference>
<dbReference type="SUPFAM" id="SSF55874">
    <property type="entry name" value="ATPase domain of HSP90 chaperone/DNA topoisomerase II/histidine kinase"/>
    <property type="match status" value="1"/>
</dbReference>
<comment type="caution">
    <text evidence="10">The sequence shown here is derived from an EMBL/GenBank/DDBJ whole genome shotgun (WGS) entry which is preliminary data.</text>
</comment>